<dbReference type="Gene3D" id="3.30.200.20">
    <property type="entry name" value="Phosphorylase Kinase, domain 1"/>
    <property type="match status" value="2"/>
</dbReference>
<dbReference type="PANTHER" id="PTHR24418">
    <property type="entry name" value="TYROSINE-PROTEIN KINASE"/>
    <property type="match status" value="1"/>
</dbReference>
<evidence type="ECO:0000256" key="13">
    <source>
        <dbReference type="PROSITE-ProRule" id="PRU00192"/>
    </source>
</evidence>
<evidence type="ECO:0000256" key="12">
    <source>
        <dbReference type="PROSITE-ProRule" id="PRU00191"/>
    </source>
</evidence>
<protein>
    <recommendedName>
        <fullName evidence="15">Tyrosine-protein kinase</fullName>
        <ecNumber evidence="15">2.7.10.2</ecNumber>
    </recommendedName>
</protein>
<dbReference type="SUPFAM" id="SSF56112">
    <property type="entry name" value="Protein kinase-like (PK-like)"/>
    <property type="match status" value="2"/>
</dbReference>
<dbReference type="PRINTS" id="PR00109">
    <property type="entry name" value="TYRKINASE"/>
</dbReference>
<dbReference type="PROSITE" id="PS50002">
    <property type="entry name" value="SH3"/>
    <property type="match status" value="2"/>
</dbReference>
<keyword evidence="9 15" id="KW-0829">Tyrosine-protein kinase</keyword>
<keyword evidence="1 13" id="KW-0728">SH3 domain</keyword>
<dbReference type="SMART" id="SM00326">
    <property type="entry name" value="SH3"/>
    <property type="match status" value="2"/>
</dbReference>
<dbReference type="AlphaFoldDB" id="A0A913YB25"/>
<dbReference type="EnsemblMetazoa" id="XM_021061380.2">
    <property type="protein sequence ID" value="XP_020917039.2"/>
    <property type="gene ID" value="LOC110254397"/>
</dbReference>
<evidence type="ECO:0000256" key="14">
    <source>
        <dbReference type="PROSITE-ProRule" id="PRU10141"/>
    </source>
</evidence>
<feature type="domain" description="Protein kinase" evidence="19">
    <location>
        <begin position="240"/>
        <end position="493"/>
    </location>
</feature>
<feature type="domain" description="SH3" evidence="18">
    <location>
        <begin position="579"/>
        <end position="640"/>
    </location>
</feature>
<dbReference type="SUPFAM" id="SSF50044">
    <property type="entry name" value="SH3-domain"/>
    <property type="match status" value="2"/>
</dbReference>
<dbReference type="FunFam" id="2.30.30.40:FF:000208">
    <property type="entry name" value="Tyrosine-protein kinase"/>
    <property type="match status" value="1"/>
</dbReference>
<evidence type="ECO:0000256" key="6">
    <source>
        <dbReference type="ARBA" id="ARBA00022777"/>
    </source>
</evidence>
<feature type="domain" description="SH2" evidence="17">
    <location>
        <begin position="123"/>
        <end position="214"/>
    </location>
</feature>
<dbReference type="KEGG" id="epa:110254397"/>
<feature type="binding site" evidence="14">
    <location>
        <position position="268"/>
    </location>
    <ligand>
        <name>ATP</name>
        <dbReference type="ChEBI" id="CHEBI:30616"/>
    </ligand>
</feature>
<dbReference type="GO" id="GO:0048731">
    <property type="term" value="P:system development"/>
    <property type="evidence" value="ECO:0007669"/>
    <property type="project" value="UniProtKB-ARBA"/>
</dbReference>
<dbReference type="PROSITE" id="PS50011">
    <property type="entry name" value="PROTEIN_KINASE_DOM"/>
    <property type="match status" value="2"/>
</dbReference>
<dbReference type="InterPro" id="IPR036860">
    <property type="entry name" value="SH2_dom_sf"/>
</dbReference>
<dbReference type="InterPro" id="IPR050198">
    <property type="entry name" value="Non-receptor_tyrosine_kinases"/>
</dbReference>
<feature type="domain" description="SH3" evidence="18">
    <location>
        <begin position="55"/>
        <end position="117"/>
    </location>
</feature>
<sequence>MGCIQSSKKYKWSERKPPKTDDAEDRAREERYKQEEKERKRSQVLPPVPTTLPPQERKIFIALYDYDARTAEDLSFKKGEKLEVVNDIDCGDWWQARSLATNGVGYIPSNYVAPQSSLRREEWYFGPIRRVDAEKLLLMHGESGSFLIRESESKPGDYSMSIRDGDNIKHYRIRTLDSGGFFIAHRSQFQTLSHLVEHYKKDADGLVIRLKSPCQPAEMPIIPDLSYNTKDQWEIPRETIRLISKLGQGQFGEVWEGLWNNTTPVAVKTLRPGTMSPTAFLAEAQIMKKLRHPKLVQLYAVCTKEEPIYIVTELMACGSLLDYLKGPGRALLLPQLIDMGAQIAAGMAYLEINNYIHRDLAARNILVGDKNVVKIADFGLSRLIDEGEYTARAGAKFPIKWTAPEAALYNKFTIKSDVWSFGILLSELVTYGRIPYPGMGNAEVLAQVERGYRMPCPINCPGQLYQIMQDCWKHTAEERPTFETLQWKLEDFFTMDPSNYAEYKDALDIEAAMGGCCGKTQSKYEAEQPKPSGTDVGAAGFGTNDHGSQKVGSPANGMHFQSSSGIMQPGYPGIMQQGKTALIFVALYDYDARTNEDLSFKKGERLQVLDNTDGDWWLAKSLSSQREGYIPSNYVAQEQSIKSQEWFFGKIKRADAEKWLLAPGNPKGTFLIRDSETQPGNYSLSVRDGDNVKHYRIRKLDSGGFYITTRAPFRTLNELVQHYSEDADGLCCMLTQPCPGEKPVTSGLSHNTKDAWEIPRESLRLDTKLGQGQFGEVWKGVWNNTTPVAIKTLRVGTMSPQAFLTEAQIMKKLRHANLIQLYAVCTNEEPIYIVTELMKHGSLLDHLVKGEGQHLKLAQLIDMAAQIAAGMAYLEKMNYIHRDLAARNILVGDNNVCKVADFGLARLIEDDEYNPHQGAKFPIKWTAPEAALYNRFTIKSDVWSFGILLTELVTYGRIPYPGMTNAEVLAQVERGYRMPKPPNATDALYEIMMSCWNKNELDRPTFEYLQSVLEDYLVATEPSYRDVAP</sequence>
<keyword evidence="8 12" id="KW-0727">SH2 domain</keyword>
<dbReference type="PRINTS" id="PR00452">
    <property type="entry name" value="SH3DOMAIN"/>
</dbReference>
<evidence type="ECO:0000259" key="18">
    <source>
        <dbReference type="PROSITE" id="PS50002"/>
    </source>
</evidence>
<dbReference type="InterPro" id="IPR017441">
    <property type="entry name" value="Protein_kinase_ATP_BS"/>
</dbReference>
<evidence type="ECO:0000256" key="4">
    <source>
        <dbReference type="ARBA" id="ARBA00022707"/>
    </source>
</evidence>
<feature type="domain" description="SH2" evidence="17">
    <location>
        <begin position="646"/>
        <end position="738"/>
    </location>
</feature>
<dbReference type="InterPro" id="IPR011009">
    <property type="entry name" value="Kinase-like_dom_sf"/>
</dbReference>
<reference evidence="20" key="1">
    <citation type="submission" date="2022-11" db="UniProtKB">
        <authorList>
            <consortium name="EnsemblMetazoa"/>
        </authorList>
    </citation>
    <scope>IDENTIFICATION</scope>
</reference>
<dbReference type="FunFam" id="3.30.200.20:FF:000036">
    <property type="entry name" value="Tyrosine-protein kinase"/>
    <property type="match status" value="1"/>
</dbReference>
<feature type="compositionally biased region" description="Basic and acidic residues" evidence="16">
    <location>
        <begin position="11"/>
        <end position="41"/>
    </location>
</feature>
<keyword evidence="2" id="KW-0597">Phosphoprotein</keyword>
<evidence type="ECO:0000259" key="19">
    <source>
        <dbReference type="PROSITE" id="PS50011"/>
    </source>
</evidence>
<dbReference type="OMA" id="GICFNDN"/>
<evidence type="ECO:0000259" key="17">
    <source>
        <dbReference type="PROSITE" id="PS50001"/>
    </source>
</evidence>
<dbReference type="GeneID" id="110254397"/>
<dbReference type="Gene3D" id="2.30.30.40">
    <property type="entry name" value="SH3 Domains"/>
    <property type="match status" value="2"/>
</dbReference>
<dbReference type="CDD" id="cd05034">
    <property type="entry name" value="PTKc_Src_like"/>
    <property type="match status" value="1"/>
</dbReference>
<dbReference type="CDD" id="cd09933">
    <property type="entry name" value="SH2_Src_family"/>
    <property type="match status" value="2"/>
</dbReference>
<dbReference type="EC" id="2.7.10.2" evidence="15"/>
<dbReference type="FunFam" id="3.30.200.20:FF:000053">
    <property type="entry name" value="Tyrosine-protein kinase"/>
    <property type="match status" value="1"/>
</dbReference>
<keyword evidence="3 15" id="KW-0808">Transferase</keyword>
<dbReference type="FunFam" id="3.30.505.10:FF:000044">
    <property type="entry name" value="Tyrosine-protein kinase"/>
    <property type="match status" value="2"/>
</dbReference>
<evidence type="ECO:0000256" key="11">
    <source>
        <dbReference type="ARBA" id="ARBA00051245"/>
    </source>
</evidence>
<dbReference type="InterPro" id="IPR000980">
    <property type="entry name" value="SH2"/>
</dbReference>
<evidence type="ECO:0000256" key="9">
    <source>
        <dbReference type="ARBA" id="ARBA00023137"/>
    </source>
</evidence>
<dbReference type="CDD" id="cd05068">
    <property type="entry name" value="PTKc_Frk_like"/>
    <property type="match status" value="1"/>
</dbReference>
<proteinExistence type="inferred from homology"/>
<feature type="domain" description="Protein kinase" evidence="19">
    <location>
        <begin position="763"/>
        <end position="1017"/>
    </location>
</feature>
<keyword evidence="10" id="KW-0449">Lipoprotein</keyword>
<dbReference type="Gene3D" id="3.30.505.10">
    <property type="entry name" value="SH2 domain"/>
    <property type="match status" value="2"/>
</dbReference>
<evidence type="ECO:0000256" key="3">
    <source>
        <dbReference type="ARBA" id="ARBA00022679"/>
    </source>
</evidence>
<evidence type="ECO:0000256" key="5">
    <source>
        <dbReference type="ARBA" id="ARBA00022741"/>
    </source>
</evidence>
<keyword evidence="5 14" id="KW-0547">Nucleotide-binding</keyword>
<dbReference type="InterPro" id="IPR000719">
    <property type="entry name" value="Prot_kinase_dom"/>
</dbReference>
<evidence type="ECO:0000313" key="20">
    <source>
        <dbReference type="EnsemblMetazoa" id="XP_020917039.2"/>
    </source>
</evidence>
<dbReference type="InterPro" id="IPR001245">
    <property type="entry name" value="Ser-Thr/Tyr_kinase_cat_dom"/>
</dbReference>
<dbReference type="GO" id="GO:0004715">
    <property type="term" value="F:non-membrane spanning protein tyrosine kinase activity"/>
    <property type="evidence" value="ECO:0007669"/>
    <property type="project" value="UniProtKB-EC"/>
</dbReference>
<evidence type="ECO:0000313" key="21">
    <source>
        <dbReference type="Proteomes" id="UP000887567"/>
    </source>
</evidence>
<accession>A0A913YB25</accession>
<dbReference type="PROSITE" id="PS00107">
    <property type="entry name" value="PROTEIN_KINASE_ATP"/>
    <property type="match status" value="2"/>
</dbReference>
<dbReference type="InterPro" id="IPR001452">
    <property type="entry name" value="SH3_domain"/>
</dbReference>
<dbReference type="Pfam" id="PF00017">
    <property type="entry name" value="SH2"/>
    <property type="match status" value="2"/>
</dbReference>
<evidence type="ECO:0000256" key="15">
    <source>
        <dbReference type="RuleBase" id="RU362096"/>
    </source>
</evidence>
<dbReference type="Pfam" id="PF07714">
    <property type="entry name" value="PK_Tyr_Ser-Thr"/>
    <property type="match status" value="2"/>
</dbReference>
<dbReference type="RefSeq" id="XP_020917039.2">
    <property type="nucleotide sequence ID" value="XM_021061380.2"/>
</dbReference>
<dbReference type="Gene3D" id="1.10.510.10">
    <property type="entry name" value="Transferase(Phosphotransferase) domain 1"/>
    <property type="match status" value="2"/>
</dbReference>
<dbReference type="InterPro" id="IPR008266">
    <property type="entry name" value="Tyr_kinase_AS"/>
</dbReference>
<keyword evidence="4" id="KW-0519">Myristate</keyword>
<evidence type="ECO:0000256" key="2">
    <source>
        <dbReference type="ARBA" id="ARBA00022553"/>
    </source>
</evidence>
<dbReference type="Pfam" id="PF00018">
    <property type="entry name" value="SH3_1"/>
    <property type="match status" value="2"/>
</dbReference>
<dbReference type="PROSITE" id="PS00109">
    <property type="entry name" value="PROTEIN_KINASE_TYR"/>
    <property type="match status" value="2"/>
</dbReference>
<feature type="binding site" evidence="14">
    <location>
        <position position="791"/>
    </location>
    <ligand>
        <name>ATP</name>
        <dbReference type="ChEBI" id="CHEBI:30616"/>
    </ligand>
</feature>
<feature type="region of interest" description="Disordered" evidence="16">
    <location>
        <begin position="1"/>
        <end position="51"/>
    </location>
</feature>
<dbReference type="FunFam" id="1.10.510.10:FF:000318">
    <property type="entry name" value="Tyrosine-protein kinase"/>
    <property type="match status" value="1"/>
</dbReference>
<dbReference type="Proteomes" id="UP000887567">
    <property type="component" value="Unplaced"/>
</dbReference>
<dbReference type="InterPro" id="IPR020635">
    <property type="entry name" value="Tyr_kinase_cat_dom"/>
</dbReference>
<evidence type="ECO:0000256" key="1">
    <source>
        <dbReference type="ARBA" id="ARBA00022443"/>
    </source>
</evidence>
<keyword evidence="21" id="KW-1185">Reference proteome</keyword>
<evidence type="ECO:0000256" key="16">
    <source>
        <dbReference type="SAM" id="MobiDB-lite"/>
    </source>
</evidence>
<dbReference type="PROSITE" id="PS50001">
    <property type="entry name" value="SH2"/>
    <property type="match status" value="2"/>
</dbReference>
<dbReference type="CDD" id="cd11845">
    <property type="entry name" value="SH3_Src_like"/>
    <property type="match status" value="1"/>
</dbReference>
<dbReference type="SUPFAM" id="SSF55550">
    <property type="entry name" value="SH2 domain"/>
    <property type="match status" value="2"/>
</dbReference>
<dbReference type="PRINTS" id="PR00401">
    <property type="entry name" value="SH2DOMAIN"/>
</dbReference>
<comment type="catalytic activity">
    <reaction evidence="11 15">
        <text>L-tyrosyl-[protein] + ATP = O-phospho-L-tyrosyl-[protein] + ADP + H(+)</text>
        <dbReference type="Rhea" id="RHEA:10596"/>
        <dbReference type="Rhea" id="RHEA-COMP:10136"/>
        <dbReference type="Rhea" id="RHEA-COMP:20101"/>
        <dbReference type="ChEBI" id="CHEBI:15378"/>
        <dbReference type="ChEBI" id="CHEBI:30616"/>
        <dbReference type="ChEBI" id="CHEBI:46858"/>
        <dbReference type="ChEBI" id="CHEBI:61978"/>
        <dbReference type="ChEBI" id="CHEBI:456216"/>
        <dbReference type="EC" id="2.7.10.2"/>
    </reaction>
</comment>
<dbReference type="FunFam" id="1.10.510.10:FF:000553">
    <property type="entry name" value="Tyrosine-protein kinase"/>
    <property type="match status" value="1"/>
</dbReference>
<dbReference type="SMART" id="SM00252">
    <property type="entry name" value="SH2"/>
    <property type="match status" value="2"/>
</dbReference>
<dbReference type="SMART" id="SM00219">
    <property type="entry name" value="TyrKc"/>
    <property type="match status" value="2"/>
</dbReference>
<name>A0A913YB25_EXADI</name>
<dbReference type="OrthoDB" id="4062651at2759"/>
<evidence type="ECO:0000256" key="10">
    <source>
        <dbReference type="ARBA" id="ARBA00023288"/>
    </source>
</evidence>
<keyword evidence="6 15" id="KW-0418">Kinase</keyword>
<dbReference type="InterPro" id="IPR036028">
    <property type="entry name" value="SH3-like_dom_sf"/>
</dbReference>
<dbReference type="GO" id="GO:0005524">
    <property type="term" value="F:ATP binding"/>
    <property type="evidence" value="ECO:0007669"/>
    <property type="project" value="UniProtKB-UniRule"/>
</dbReference>
<comment type="similarity">
    <text evidence="15">Belongs to the protein kinase superfamily. Tyr protein kinase family.</text>
</comment>
<keyword evidence="7 14" id="KW-0067">ATP-binding</keyword>
<organism evidence="20 21">
    <name type="scientific">Exaiptasia diaphana</name>
    <name type="common">Tropical sea anemone</name>
    <name type="synonym">Aiptasia pulchella</name>
    <dbReference type="NCBI Taxonomy" id="2652724"/>
    <lineage>
        <taxon>Eukaryota</taxon>
        <taxon>Metazoa</taxon>
        <taxon>Cnidaria</taxon>
        <taxon>Anthozoa</taxon>
        <taxon>Hexacorallia</taxon>
        <taxon>Actiniaria</taxon>
        <taxon>Aiptasiidae</taxon>
        <taxon>Exaiptasia</taxon>
    </lineage>
</organism>
<evidence type="ECO:0000256" key="7">
    <source>
        <dbReference type="ARBA" id="ARBA00022840"/>
    </source>
</evidence>
<evidence type="ECO:0000256" key="8">
    <source>
        <dbReference type="ARBA" id="ARBA00022999"/>
    </source>
</evidence>